<feature type="region of interest" description="Disordered" evidence="6">
    <location>
        <begin position="490"/>
        <end position="535"/>
    </location>
</feature>
<evidence type="ECO:0000256" key="5">
    <source>
        <dbReference type="PROSITE-ProRule" id="PRU10141"/>
    </source>
</evidence>
<feature type="compositionally biased region" description="Polar residues" evidence="6">
    <location>
        <begin position="519"/>
        <end position="528"/>
    </location>
</feature>
<feature type="region of interest" description="Disordered" evidence="6">
    <location>
        <begin position="413"/>
        <end position="432"/>
    </location>
</feature>
<keyword evidence="7" id="KW-0472">Membrane</keyword>
<evidence type="ECO:0000256" key="7">
    <source>
        <dbReference type="SAM" id="Phobius"/>
    </source>
</evidence>
<evidence type="ECO:0000259" key="8">
    <source>
        <dbReference type="PROSITE" id="PS50011"/>
    </source>
</evidence>
<dbReference type="GO" id="GO:0005524">
    <property type="term" value="F:ATP binding"/>
    <property type="evidence" value="ECO:0007669"/>
    <property type="project" value="UniProtKB-UniRule"/>
</dbReference>
<sequence length="535" mass="57056">MIGTLIEGKYRILRQLGAGAMGAVYQAEHMGTGRRVALKVITGELASRQDIIDRFWREARAAGRIDTEHITQVLDSGVDRDRNLPYLVMEFLSGEDLHGLLKKTGPLAPDVALRVIAQACLGLRKAHEAGVVHRDIKPANLFLARRDSGEMIVKILDFGIAKVVMEQAQETETAGLTKTGSLLGSPLYMSPEQALGSKHIDHRSDLWSLGISLYQALSGRTPFDHITAMGQLVVEINYGRLAPVQERAPWVPPEVAAVLDRALQRKPNDRFQSAAEMRDAILPLLTHGWTLAESMLTPVPESLRAHVAPRLMASSSPSLPEMPVPTFLPQAPQAAQTSPHPGNTAGAMARSQATPPRASPAKGLLAVGAAALVTAGVVAGGYLAVRRSSSAAVVMRAEARIAAAIRAVLPAAPRPAPAPSPPAPSPPALEPQPQVRTVQVEIIPHEASVEVNDKLVQTNGGFVEITGAPGSKHRLRVFMHKYSTPAEIIITDSGPPKPPKVVLSFSSSGGRSHPESGASPAQTTTPGSSDRRIFR</sequence>
<feature type="compositionally biased region" description="Pro residues" evidence="6">
    <location>
        <begin position="413"/>
        <end position="430"/>
    </location>
</feature>
<dbReference type="Pfam" id="PF00069">
    <property type="entry name" value="Pkinase"/>
    <property type="match status" value="1"/>
</dbReference>
<evidence type="ECO:0000313" key="9">
    <source>
        <dbReference type="EMBL" id="KYF82935.1"/>
    </source>
</evidence>
<dbReference type="SMART" id="SM00220">
    <property type="entry name" value="S_TKc"/>
    <property type="match status" value="1"/>
</dbReference>
<feature type="transmembrane region" description="Helical" evidence="7">
    <location>
        <begin position="364"/>
        <end position="385"/>
    </location>
</feature>
<reference evidence="9 10" key="1">
    <citation type="submission" date="2014-02" db="EMBL/GenBank/DDBJ databases">
        <title>The small core and large imbalanced accessory genome model reveals a collaborative survival strategy of Sorangium cellulosum strains in nature.</title>
        <authorList>
            <person name="Han K."/>
            <person name="Peng R."/>
            <person name="Blom J."/>
            <person name="Li Y.-Z."/>
        </authorList>
    </citation>
    <scope>NUCLEOTIDE SEQUENCE [LARGE SCALE GENOMIC DNA]</scope>
    <source>
        <strain evidence="9 10">So0149</strain>
    </source>
</reference>
<keyword evidence="2 5" id="KW-0547">Nucleotide-binding</keyword>
<dbReference type="SUPFAM" id="SSF56112">
    <property type="entry name" value="Protein kinase-like (PK-like)"/>
    <property type="match status" value="1"/>
</dbReference>
<comment type="caution">
    <text evidence="9">The sequence shown here is derived from an EMBL/GenBank/DDBJ whole genome shotgun (WGS) entry which is preliminary data.</text>
</comment>
<dbReference type="PANTHER" id="PTHR43289:SF6">
    <property type="entry name" value="SERINE_THREONINE-PROTEIN KINASE NEKL-3"/>
    <property type="match status" value="1"/>
</dbReference>
<keyword evidence="1" id="KW-0808">Transferase</keyword>
<evidence type="ECO:0000256" key="6">
    <source>
        <dbReference type="SAM" id="MobiDB-lite"/>
    </source>
</evidence>
<dbReference type="Proteomes" id="UP000075515">
    <property type="component" value="Unassembled WGS sequence"/>
</dbReference>
<dbReference type="InterPro" id="IPR000719">
    <property type="entry name" value="Prot_kinase_dom"/>
</dbReference>
<feature type="region of interest" description="Disordered" evidence="6">
    <location>
        <begin position="331"/>
        <end position="359"/>
    </location>
</feature>
<evidence type="ECO:0000313" key="10">
    <source>
        <dbReference type="Proteomes" id="UP000075515"/>
    </source>
</evidence>
<dbReference type="EMBL" id="JEMC01003204">
    <property type="protein sequence ID" value="KYF82935.1"/>
    <property type="molecule type" value="Genomic_DNA"/>
</dbReference>
<accession>A0A150RRV3</accession>
<evidence type="ECO:0000256" key="1">
    <source>
        <dbReference type="ARBA" id="ARBA00022679"/>
    </source>
</evidence>
<keyword evidence="7" id="KW-1133">Transmembrane helix</keyword>
<dbReference type="PROSITE" id="PS00108">
    <property type="entry name" value="PROTEIN_KINASE_ST"/>
    <property type="match status" value="1"/>
</dbReference>
<organism evidence="9 10">
    <name type="scientific">Sorangium cellulosum</name>
    <name type="common">Polyangium cellulosum</name>
    <dbReference type="NCBI Taxonomy" id="56"/>
    <lineage>
        <taxon>Bacteria</taxon>
        <taxon>Pseudomonadati</taxon>
        <taxon>Myxococcota</taxon>
        <taxon>Polyangia</taxon>
        <taxon>Polyangiales</taxon>
        <taxon>Polyangiaceae</taxon>
        <taxon>Sorangium</taxon>
    </lineage>
</organism>
<dbReference type="PROSITE" id="PS00107">
    <property type="entry name" value="PROTEIN_KINASE_ATP"/>
    <property type="match status" value="1"/>
</dbReference>
<dbReference type="GO" id="GO:0004674">
    <property type="term" value="F:protein serine/threonine kinase activity"/>
    <property type="evidence" value="ECO:0007669"/>
    <property type="project" value="TreeGrafter"/>
</dbReference>
<keyword evidence="3" id="KW-0418">Kinase</keyword>
<dbReference type="Gene3D" id="1.10.510.10">
    <property type="entry name" value="Transferase(Phosphotransferase) domain 1"/>
    <property type="match status" value="1"/>
</dbReference>
<dbReference type="InterPro" id="IPR011009">
    <property type="entry name" value="Kinase-like_dom_sf"/>
</dbReference>
<dbReference type="PROSITE" id="PS50011">
    <property type="entry name" value="PROTEIN_KINASE_DOM"/>
    <property type="match status" value="1"/>
</dbReference>
<keyword evidence="7" id="KW-0812">Transmembrane</keyword>
<dbReference type="AlphaFoldDB" id="A0A150RRV3"/>
<keyword evidence="4 5" id="KW-0067">ATP-binding</keyword>
<protein>
    <recommendedName>
        <fullName evidence="8">Protein kinase domain-containing protein</fullName>
    </recommendedName>
</protein>
<evidence type="ECO:0000256" key="3">
    <source>
        <dbReference type="ARBA" id="ARBA00022777"/>
    </source>
</evidence>
<dbReference type="PANTHER" id="PTHR43289">
    <property type="entry name" value="MITOGEN-ACTIVATED PROTEIN KINASE KINASE KINASE 20-RELATED"/>
    <property type="match status" value="1"/>
</dbReference>
<feature type="binding site" evidence="5">
    <location>
        <position position="39"/>
    </location>
    <ligand>
        <name>ATP</name>
        <dbReference type="ChEBI" id="CHEBI:30616"/>
    </ligand>
</feature>
<feature type="domain" description="Protein kinase" evidence="8">
    <location>
        <begin position="10"/>
        <end position="285"/>
    </location>
</feature>
<dbReference type="CDD" id="cd14014">
    <property type="entry name" value="STKc_PknB_like"/>
    <property type="match status" value="1"/>
</dbReference>
<dbReference type="InterPro" id="IPR017441">
    <property type="entry name" value="Protein_kinase_ATP_BS"/>
</dbReference>
<evidence type="ECO:0000256" key="4">
    <source>
        <dbReference type="ARBA" id="ARBA00022840"/>
    </source>
</evidence>
<evidence type="ECO:0000256" key="2">
    <source>
        <dbReference type="ARBA" id="ARBA00022741"/>
    </source>
</evidence>
<dbReference type="InterPro" id="IPR008271">
    <property type="entry name" value="Ser/Thr_kinase_AS"/>
</dbReference>
<name>A0A150RRV3_SORCE</name>
<gene>
    <name evidence="9" type="ORF">BE18_45715</name>
</gene>
<dbReference type="Gene3D" id="3.30.200.20">
    <property type="entry name" value="Phosphorylase Kinase, domain 1"/>
    <property type="match status" value="1"/>
</dbReference>
<proteinExistence type="predicted"/>